<dbReference type="AlphaFoldDB" id="A0A6L7HVI7"/>
<evidence type="ECO:0000256" key="8">
    <source>
        <dbReference type="ARBA" id="ARBA00022982"/>
    </source>
</evidence>
<keyword evidence="7" id="KW-0479">Metal-binding</keyword>
<evidence type="ECO:0000256" key="11">
    <source>
        <dbReference type="ARBA" id="ARBA00023136"/>
    </source>
</evidence>
<dbReference type="GO" id="GO:0022904">
    <property type="term" value="P:respiratory electron transport chain"/>
    <property type="evidence" value="ECO:0007669"/>
    <property type="project" value="InterPro"/>
</dbReference>
<keyword evidence="6 12" id="KW-0812">Transmembrane</keyword>
<feature type="domain" description="Cytochrome b561 bacterial/Ni-hydrogenase" evidence="13">
    <location>
        <begin position="35"/>
        <end position="253"/>
    </location>
</feature>
<evidence type="ECO:0000256" key="10">
    <source>
        <dbReference type="ARBA" id="ARBA00023004"/>
    </source>
</evidence>
<evidence type="ECO:0000256" key="5">
    <source>
        <dbReference type="ARBA" id="ARBA00022617"/>
    </source>
</evidence>
<dbReference type="InterPro" id="IPR011577">
    <property type="entry name" value="Cyt_b561_bac/Ni-Hgenase"/>
</dbReference>
<dbReference type="GO" id="GO:0005506">
    <property type="term" value="F:iron ion binding"/>
    <property type="evidence" value="ECO:0007669"/>
    <property type="project" value="InterPro"/>
</dbReference>
<evidence type="ECO:0000259" key="13">
    <source>
        <dbReference type="Pfam" id="PF01292"/>
    </source>
</evidence>
<feature type="transmembrane region" description="Helical" evidence="12">
    <location>
        <begin position="143"/>
        <end position="161"/>
    </location>
</feature>
<dbReference type="InterPro" id="IPR051542">
    <property type="entry name" value="Hydrogenase_cytochrome"/>
</dbReference>
<evidence type="ECO:0000256" key="6">
    <source>
        <dbReference type="ARBA" id="ARBA00022692"/>
    </source>
</evidence>
<keyword evidence="11 12" id="KW-0472">Membrane</keyword>
<dbReference type="EMBL" id="WRPA01000004">
    <property type="protein sequence ID" value="MXR68215.1"/>
    <property type="molecule type" value="Genomic_DNA"/>
</dbReference>
<keyword evidence="4" id="KW-1003">Cell membrane</keyword>
<evidence type="ECO:0000256" key="2">
    <source>
        <dbReference type="ARBA" id="ARBA00008622"/>
    </source>
</evidence>
<feature type="transmembrane region" description="Helical" evidence="12">
    <location>
        <begin position="84"/>
        <end position="102"/>
    </location>
</feature>
<name>A0A6L7HVI7_9GAMM</name>
<dbReference type="GO" id="GO:0009055">
    <property type="term" value="F:electron transfer activity"/>
    <property type="evidence" value="ECO:0007669"/>
    <property type="project" value="InterPro"/>
</dbReference>
<protein>
    <submittedName>
        <fullName evidence="14">Cytochrome b/b6 domain-containing protein</fullName>
    </submittedName>
</protein>
<evidence type="ECO:0000313" key="14">
    <source>
        <dbReference type="EMBL" id="MXR68215.1"/>
    </source>
</evidence>
<gene>
    <name evidence="14" type="ORF">GNT65_05945</name>
</gene>
<accession>A0A6L7HVI7</accession>
<comment type="caution">
    <text evidence="14">The sequence shown here is derived from an EMBL/GenBank/DDBJ whole genome shotgun (WGS) entry which is preliminary data.</text>
</comment>
<dbReference type="Proteomes" id="UP000474778">
    <property type="component" value="Unassembled WGS sequence"/>
</dbReference>
<dbReference type="InterPro" id="IPR016174">
    <property type="entry name" value="Di-haem_cyt_TM"/>
</dbReference>
<comment type="similarity">
    <text evidence="2">Belongs to the HupC/HyaC/HydC family.</text>
</comment>
<dbReference type="Gene3D" id="1.20.950.20">
    <property type="entry name" value="Transmembrane di-heme cytochromes, Chain C"/>
    <property type="match status" value="1"/>
</dbReference>
<organism evidence="14 15">
    <name type="scientific">Shewanella insulae</name>
    <dbReference type="NCBI Taxonomy" id="2681496"/>
    <lineage>
        <taxon>Bacteria</taxon>
        <taxon>Pseudomonadati</taxon>
        <taxon>Pseudomonadota</taxon>
        <taxon>Gammaproteobacteria</taxon>
        <taxon>Alteromonadales</taxon>
        <taxon>Shewanellaceae</taxon>
        <taxon>Shewanella</taxon>
    </lineage>
</organism>
<dbReference type="SUPFAM" id="SSF81342">
    <property type="entry name" value="Transmembrane di-heme cytochromes"/>
    <property type="match status" value="1"/>
</dbReference>
<evidence type="ECO:0000256" key="7">
    <source>
        <dbReference type="ARBA" id="ARBA00022723"/>
    </source>
</evidence>
<feature type="transmembrane region" description="Helical" evidence="12">
    <location>
        <begin position="216"/>
        <end position="238"/>
    </location>
</feature>
<evidence type="ECO:0000256" key="4">
    <source>
        <dbReference type="ARBA" id="ARBA00022475"/>
    </source>
</evidence>
<sequence length="264" mass="28751">MSHEAINQQDANHLAASQGAVSQRGVSQEVKVYKVWDRPTRLFHWINLGLVMVLIFIGMVMLFKGDIGISGLEAKIGLKKLHVWVGYLFAINLSIRLIWGVIGSHSARLSQFLPDLKGLSRYKAKLAKGGSPQYLHHNPMGRLAIFAMMLLLVTIMLTGLVRAGTDIYYPPFGGAVSDYIAQPGVEGASIKPYDDTGVDGKKVAILKPYKSLAGKVHLYSVYLLILMIVLHIAGVIVAEIKHQPGLVSAMISGNKPLTGPAEDE</sequence>
<evidence type="ECO:0000256" key="9">
    <source>
        <dbReference type="ARBA" id="ARBA00022989"/>
    </source>
</evidence>
<keyword evidence="15" id="KW-1185">Reference proteome</keyword>
<keyword evidence="8" id="KW-0249">Electron transport</keyword>
<dbReference type="RefSeq" id="WP_160794342.1">
    <property type="nucleotide sequence ID" value="NZ_WRPA01000004.1"/>
</dbReference>
<dbReference type="PANTHER" id="PTHR30485">
    <property type="entry name" value="NI/FE-HYDROGENASE 1 B-TYPE CYTOCHROME SUBUNIT"/>
    <property type="match status" value="1"/>
</dbReference>
<dbReference type="InterPro" id="IPR000516">
    <property type="entry name" value="Ni-dep_Hydgase_cyt-B"/>
</dbReference>
<reference evidence="14 15" key="1">
    <citation type="submission" date="2019-12" db="EMBL/GenBank/DDBJ databases">
        <title>Shewanella insulae sp. nov., isolated from a tidal flat.</title>
        <authorList>
            <person name="Yoon J.-H."/>
        </authorList>
    </citation>
    <scope>NUCLEOTIDE SEQUENCE [LARGE SCALE GENOMIC DNA]</scope>
    <source>
        <strain evidence="14 15">JBTF-M18</strain>
    </source>
</reference>
<dbReference type="GO" id="GO:0020037">
    <property type="term" value="F:heme binding"/>
    <property type="evidence" value="ECO:0007669"/>
    <property type="project" value="TreeGrafter"/>
</dbReference>
<evidence type="ECO:0000256" key="3">
    <source>
        <dbReference type="ARBA" id="ARBA00022448"/>
    </source>
</evidence>
<keyword evidence="5" id="KW-0349">Heme</keyword>
<keyword evidence="3" id="KW-0813">Transport</keyword>
<keyword evidence="9 12" id="KW-1133">Transmembrane helix</keyword>
<evidence type="ECO:0000256" key="12">
    <source>
        <dbReference type="SAM" id="Phobius"/>
    </source>
</evidence>
<evidence type="ECO:0000256" key="1">
    <source>
        <dbReference type="ARBA" id="ARBA00004651"/>
    </source>
</evidence>
<feature type="transmembrane region" description="Helical" evidence="12">
    <location>
        <begin position="42"/>
        <end position="63"/>
    </location>
</feature>
<evidence type="ECO:0000313" key="15">
    <source>
        <dbReference type="Proteomes" id="UP000474778"/>
    </source>
</evidence>
<dbReference type="PANTHER" id="PTHR30485:SF2">
    <property type="entry name" value="BLL0597 PROTEIN"/>
    <property type="match status" value="1"/>
</dbReference>
<proteinExistence type="inferred from homology"/>
<keyword evidence="10" id="KW-0408">Iron</keyword>
<dbReference type="GO" id="GO:0005886">
    <property type="term" value="C:plasma membrane"/>
    <property type="evidence" value="ECO:0007669"/>
    <property type="project" value="UniProtKB-SubCell"/>
</dbReference>
<dbReference type="Pfam" id="PF01292">
    <property type="entry name" value="Ni_hydr_CYTB"/>
    <property type="match status" value="1"/>
</dbReference>
<dbReference type="PRINTS" id="PR00161">
    <property type="entry name" value="NIHGNASECYTB"/>
</dbReference>
<comment type="subcellular location">
    <subcellularLocation>
        <location evidence="1">Cell membrane</location>
        <topology evidence="1">Multi-pass membrane protein</topology>
    </subcellularLocation>
</comment>